<dbReference type="SUPFAM" id="SSF52540">
    <property type="entry name" value="P-loop containing nucleoside triphosphate hydrolases"/>
    <property type="match status" value="1"/>
</dbReference>
<name>R5LVZ7_9FIRM</name>
<dbReference type="PANTHER" id="PTHR37816:SF2">
    <property type="entry name" value="DNA TOPOLOGY MODULATION PROTEIN FLAR-RELATED PROTEIN"/>
    <property type="match status" value="1"/>
</dbReference>
<proteinExistence type="predicted"/>
<organism evidence="1 2">
    <name type="scientific">Eshraghiella crossota CAG:259</name>
    <dbReference type="NCBI Taxonomy" id="1263062"/>
    <lineage>
        <taxon>Bacteria</taxon>
        <taxon>Bacillati</taxon>
        <taxon>Bacillota</taxon>
        <taxon>Clostridia</taxon>
        <taxon>Lachnospirales</taxon>
        <taxon>Lachnospiraceae</taxon>
        <taxon>Eshraghiella</taxon>
    </lineage>
</organism>
<evidence type="ECO:0000313" key="2">
    <source>
        <dbReference type="Proteomes" id="UP000018300"/>
    </source>
</evidence>
<dbReference type="InterPro" id="IPR027417">
    <property type="entry name" value="P-loop_NTPase"/>
</dbReference>
<dbReference type="PANTHER" id="PTHR37816">
    <property type="entry name" value="YALI0E33011P"/>
    <property type="match status" value="1"/>
</dbReference>
<reference evidence="1" key="1">
    <citation type="submission" date="2012-11" db="EMBL/GenBank/DDBJ databases">
        <title>Dependencies among metagenomic species, viruses, plasmids and units of genetic variation.</title>
        <authorList>
            <person name="Nielsen H.B."/>
            <person name="Almeida M."/>
            <person name="Juncker A.S."/>
            <person name="Rasmussen S."/>
            <person name="Li J."/>
            <person name="Sunagawa S."/>
            <person name="Plichta D."/>
            <person name="Gautier L."/>
            <person name="Le Chatelier E."/>
            <person name="Peletier E."/>
            <person name="Bonde I."/>
            <person name="Nielsen T."/>
            <person name="Manichanh C."/>
            <person name="Arumugam M."/>
            <person name="Batto J."/>
            <person name="Santos M.B.Q.D."/>
            <person name="Blom N."/>
            <person name="Borruel N."/>
            <person name="Burgdorf K.S."/>
            <person name="Boumezbeur F."/>
            <person name="Casellas F."/>
            <person name="Dore J."/>
            <person name="Guarner F."/>
            <person name="Hansen T."/>
            <person name="Hildebrand F."/>
            <person name="Kaas R.S."/>
            <person name="Kennedy S."/>
            <person name="Kristiansen K."/>
            <person name="Kultima J.R."/>
            <person name="Leonard P."/>
            <person name="Levenez F."/>
            <person name="Lund O."/>
            <person name="Moumen B."/>
            <person name="Le Paslier D."/>
            <person name="Pons N."/>
            <person name="Pedersen O."/>
            <person name="Prifti E."/>
            <person name="Qin J."/>
            <person name="Raes J."/>
            <person name="Tap J."/>
            <person name="Tims S."/>
            <person name="Ussery D.W."/>
            <person name="Yamada T."/>
            <person name="MetaHit consortium"/>
            <person name="Renault P."/>
            <person name="Sicheritz-Ponten T."/>
            <person name="Bork P."/>
            <person name="Wang J."/>
            <person name="Brunak S."/>
            <person name="Ehrlich S.D."/>
        </authorList>
    </citation>
    <scope>NUCLEOTIDE SEQUENCE [LARGE SCALE GENOMIC DNA]</scope>
</reference>
<dbReference type="EMBL" id="CAYU010000056">
    <property type="protein sequence ID" value="CCY77266.1"/>
    <property type="molecule type" value="Genomic_DNA"/>
</dbReference>
<gene>
    <name evidence="1" type="ORF">BN569_00677</name>
</gene>
<dbReference type="Proteomes" id="UP000018300">
    <property type="component" value="Unassembled WGS sequence"/>
</dbReference>
<accession>R5LVZ7</accession>
<dbReference type="Gene3D" id="3.40.50.300">
    <property type="entry name" value="P-loop containing nucleotide triphosphate hydrolases"/>
    <property type="match status" value="1"/>
</dbReference>
<sequence length="126" mass="14550">MGVREQCVKKYGRGIYGSYYLRKSKVIILKIDIVGSVASGKTTLARKISKEFNIPHYEKDNVVWKRTPSGDVKRTPQERDAYFNDIISKREIYKEDYASITTYFQREPISYGEAIKSVEIIAISRS</sequence>
<comment type="caution">
    <text evidence="1">The sequence shown here is derived from an EMBL/GenBank/DDBJ whole genome shotgun (WGS) entry which is preliminary data.</text>
</comment>
<protein>
    <submittedName>
        <fullName evidence="1">Uncharacterized protein</fullName>
    </submittedName>
</protein>
<evidence type="ECO:0000313" key="1">
    <source>
        <dbReference type="EMBL" id="CCY77266.1"/>
    </source>
</evidence>
<dbReference type="InterPro" id="IPR052922">
    <property type="entry name" value="Cytidylate_Kinase-2"/>
</dbReference>
<dbReference type="AlphaFoldDB" id="R5LVZ7"/>